<dbReference type="SMART" id="SM00283">
    <property type="entry name" value="MA"/>
    <property type="match status" value="1"/>
</dbReference>
<reference evidence="10 11" key="1">
    <citation type="submission" date="2016-09" db="EMBL/GenBank/DDBJ databases">
        <title>Rhizobium oryziradicis sp. nov., isolated from the root of rice.</title>
        <authorList>
            <person name="Zhao J."/>
            <person name="Zhang X."/>
        </authorList>
    </citation>
    <scope>NUCLEOTIDE SEQUENCE [LARGE SCALE GENOMIC DNA]</scope>
    <source>
        <strain evidence="10 11">N19</strain>
    </source>
</reference>
<dbReference type="PANTHER" id="PTHR43531:SF11">
    <property type="entry name" value="METHYL-ACCEPTING CHEMOTAXIS PROTEIN 3"/>
    <property type="match status" value="1"/>
</dbReference>
<feature type="region of interest" description="Disordered" evidence="6">
    <location>
        <begin position="266"/>
        <end position="290"/>
    </location>
</feature>
<feature type="domain" description="HAMP" evidence="9">
    <location>
        <begin position="211"/>
        <end position="264"/>
    </location>
</feature>
<dbReference type="PROSITE" id="PS50111">
    <property type="entry name" value="CHEMOTAXIS_TRANSDUC_2"/>
    <property type="match status" value="1"/>
</dbReference>
<feature type="domain" description="Methyl-accepting transducer" evidence="8">
    <location>
        <begin position="349"/>
        <end position="578"/>
    </location>
</feature>
<dbReference type="GO" id="GO:0004888">
    <property type="term" value="F:transmembrane signaling receptor activity"/>
    <property type="evidence" value="ECO:0007669"/>
    <property type="project" value="TreeGrafter"/>
</dbReference>
<feature type="coiled-coil region" evidence="5">
    <location>
        <begin position="549"/>
        <end position="587"/>
    </location>
</feature>
<dbReference type="FunFam" id="1.10.287.950:FF:000001">
    <property type="entry name" value="Methyl-accepting chemotaxis sensory transducer"/>
    <property type="match status" value="1"/>
</dbReference>
<dbReference type="Proteomes" id="UP000186894">
    <property type="component" value="Unassembled WGS sequence"/>
</dbReference>
<feature type="transmembrane region" description="Helical" evidence="7">
    <location>
        <begin position="189"/>
        <end position="210"/>
    </location>
</feature>
<dbReference type="GO" id="GO:0005886">
    <property type="term" value="C:plasma membrane"/>
    <property type="evidence" value="ECO:0007669"/>
    <property type="project" value="TreeGrafter"/>
</dbReference>
<keyword evidence="4" id="KW-0807">Transducer</keyword>
<proteinExistence type="inferred from homology"/>
<comment type="similarity">
    <text evidence="3">Belongs to the methyl-accepting chemotaxis (MCP) protein family.</text>
</comment>
<dbReference type="GO" id="GO:0006935">
    <property type="term" value="P:chemotaxis"/>
    <property type="evidence" value="ECO:0007669"/>
    <property type="project" value="UniProtKB-KW"/>
</dbReference>
<evidence type="ECO:0000256" key="7">
    <source>
        <dbReference type="SAM" id="Phobius"/>
    </source>
</evidence>
<dbReference type="SUPFAM" id="SSF158472">
    <property type="entry name" value="HAMP domain-like"/>
    <property type="match status" value="1"/>
</dbReference>
<dbReference type="InterPro" id="IPR024478">
    <property type="entry name" value="HlyB_4HB_MCP"/>
</dbReference>
<keyword evidence="7" id="KW-0472">Membrane</keyword>
<dbReference type="Pfam" id="PF12729">
    <property type="entry name" value="4HB_MCP_1"/>
    <property type="match status" value="1"/>
</dbReference>
<name>A0A1Q8ZQ81_9HYPH</name>
<accession>A0A1Q8ZQ81</accession>
<protein>
    <submittedName>
        <fullName evidence="10">Chemotaxis protein</fullName>
    </submittedName>
</protein>
<dbReference type="SUPFAM" id="SSF58104">
    <property type="entry name" value="Methyl-accepting chemotaxis protein (MCP) signaling domain"/>
    <property type="match status" value="1"/>
</dbReference>
<dbReference type="Pfam" id="PF00672">
    <property type="entry name" value="HAMP"/>
    <property type="match status" value="1"/>
</dbReference>
<dbReference type="OrthoDB" id="3378718at2"/>
<evidence type="ECO:0000256" key="1">
    <source>
        <dbReference type="ARBA" id="ARBA00004370"/>
    </source>
</evidence>
<evidence type="ECO:0000259" key="9">
    <source>
        <dbReference type="PROSITE" id="PS50885"/>
    </source>
</evidence>
<keyword evidence="11" id="KW-1185">Reference proteome</keyword>
<feature type="transmembrane region" description="Helical" evidence="7">
    <location>
        <begin position="12"/>
        <end position="31"/>
    </location>
</feature>
<keyword evidence="7" id="KW-0812">Transmembrane</keyword>
<dbReference type="PROSITE" id="PS50885">
    <property type="entry name" value="HAMP"/>
    <property type="match status" value="2"/>
</dbReference>
<evidence type="ECO:0000256" key="4">
    <source>
        <dbReference type="PROSITE-ProRule" id="PRU00284"/>
    </source>
</evidence>
<comment type="subcellular location">
    <subcellularLocation>
        <location evidence="1">Membrane</location>
    </subcellularLocation>
</comment>
<dbReference type="GO" id="GO:0007165">
    <property type="term" value="P:signal transduction"/>
    <property type="evidence" value="ECO:0007669"/>
    <property type="project" value="UniProtKB-KW"/>
</dbReference>
<dbReference type="RefSeq" id="WP_075639706.1">
    <property type="nucleotide sequence ID" value="NZ_MKIM01000027.1"/>
</dbReference>
<comment type="caution">
    <text evidence="10">The sequence shown here is derived from an EMBL/GenBank/DDBJ whole genome shotgun (WGS) entry which is preliminary data.</text>
</comment>
<dbReference type="InterPro" id="IPR003660">
    <property type="entry name" value="HAMP_dom"/>
</dbReference>
<gene>
    <name evidence="10" type="ORF">BJF95_06465</name>
</gene>
<keyword evidence="7" id="KW-1133">Transmembrane helix</keyword>
<dbReference type="STRING" id="1867956.BJF95_06465"/>
<dbReference type="InterPro" id="IPR004089">
    <property type="entry name" value="MCPsignal_dom"/>
</dbReference>
<evidence type="ECO:0000256" key="3">
    <source>
        <dbReference type="ARBA" id="ARBA00029447"/>
    </source>
</evidence>
<evidence type="ECO:0000313" key="10">
    <source>
        <dbReference type="EMBL" id="OLP44199.1"/>
    </source>
</evidence>
<dbReference type="AlphaFoldDB" id="A0A1Q8ZQ81"/>
<dbReference type="InterPro" id="IPR051310">
    <property type="entry name" value="MCP_chemotaxis"/>
</dbReference>
<organism evidence="10 11">
    <name type="scientific">Rhizobium oryziradicis</name>
    <dbReference type="NCBI Taxonomy" id="1867956"/>
    <lineage>
        <taxon>Bacteria</taxon>
        <taxon>Pseudomonadati</taxon>
        <taxon>Pseudomonadota</taxon>
        <taxon>Alphaproteobacteria</taxon>
        <taxon>Hyphomicrobiales</taxon>
        <taxon>Rhizobiaceae</taxon>
        <taxon>Rhizobium/Agrobacterium group</taxon>
        <taxon>Rhizobium</taxon>
    </lineage>
</organism>
<evidence type="ECO:0000256" key="6">
    <source>
        <dbReference type="SAM" id="MobiDB-lite"/>
    </source>
</evidence>
<dbReference type="Pfam" id="PF00015">
    <property type="entry name" value="MCPsignal"/>
    <property type="match status" value="1"/>
</dbReference>
<evidence type="ECO:0000313" key="11">
    <source>
        <dbReference type="Proteomes" id="UP000186894"/>
    </source>
</evidence>
<dbReference type="EMBL" id="MKIM01000027">
    <property type="protein sequence ID" value="OLP44199.1"/>
    <property type="molecule type" value="Genomic_DNA"/>
</dbReference>
<dbReference type="CDD" id="cd06225">
    <property type="entry name" value="HAMP"/>
    <property type="match status" value="1"/>
</dbReference>
<dbReference type="CDD" id="cd11386">
    <property type="entry name" value="MCP_signal"/>
    <property type="match status" value="1"/>
</dbReference>
<evidence type="ECO:0000256" key="5">
    <source>
        <dbReference type="SAM" id="Coils"/>
    </source>
</evidence>
<dbReference type="PANTHER" id="PTHR43531">
    <property type="entry name" value="PROTEIN ICFG"/>
    <property type="match status" value="1"/>
</dbReference>
<keyword evidence="2" id="KW-0145">Chemotaxis</keyword>
<dbReference type="Gene3D" id="1.10.287.950">
    <property type="entry name" value="Methyl-accepting chemotaxis protein"/>
    <property type="match status" value="1"/>
</dbReference>
<feature type="domain" description="HAMP" evidence="9">
    <location>
        <begin position="292"/>
        <end position="344"/>
    </location>
</feature>
<keyword evidence="5" id="KW-0175">Coiled coil</keyword>
<evidence type="ECO:0000259" key="8">
    <source>
        <dbReference type="PROSITE" id="PS50111"/>
    </source>
</evidence>
<dbReference type="Gene3D" id="6.10.340.10">
    <property type="match status" value="1"/>
</dbReference>
<dbReference type="SMART" id="SM00304">
    <property type="entry name" value="HAMP"/>
    <property type="match status" value="2"/>
</dbReference>
<sequence length="610" mass="65228">MRRVTIKTALTLALSIITTGIIILSATSFYGMSTVYANLEDIGGPLSKRQAMAAALKTEFMGLRLTVAKVSLAKPDPNAMRQAIEMSNAQADKLAGLVSQYQAMARTGKGKELVDNIASSIAAYEEVSKTLANLWVDGKNAEAQAISDQKVAPTSAAAAASVDALLKYIETRINDTVTSSATTKDNMTLLMMIMSAFSIMFALAGMWYVIFGVANPIGKLADAMRRLADGDLKSQIPFAGRQDELGNMAATVEVFRNAGVENQRLEAEAAETRRQQEEATESGSRRAAEEAHKLRFATQTLGEGLQRLAAGDLSVTISQPFAQEYDSLRIDFNSSIQQLGQTIRQISDIVQAMDNGTREIADGTNDLSRRTEQQAASLEETAAALDQITSNVGNAAKRTDEARAVAQSANENASVSASVVTNAENAMRRIEDSSQQISNIIGVIDEIAFQTNLLALNAGVEAARAGEAGKGFAVVAQEVRELAQRSANAAKEIKGLIQNSSQEVHSGVKLVRDTGVALKAIGEQVAQINLLMGEIATSSREQSTGLSEVNSAMNEMDQTTQQNAAMVEQSTAAASSLAQEAERLRDLVNHFKLRTDREWTNDAGASRHAA</sequence>
<evidence type="ECO:0000256" key="2">
    <source>
        <dbReference type="ARBA" id="ARBA00022500"/>
    </source>
</evidence>